<proteinExistence type="inferred from homology"/>
<organism evidence="4 5">
    <name type="scientific">Ureibacillus terrenus</name>
    <dbReference type="NCBI Taxonomy" id="118246"/>
    <lineage>
        <taxon>Bacteria</taxon>
        <taxon>Bacillati</taxon>
        <taxon>Bacillota</taxon>
        <taxon>Bacilli</taxon>
        <taxon>Bacillales</taxon>
        <taxon>Caryophanaceae</taxon>
        <taxon>Ureibacillus</taxon>
    </lineage>
</organism>
<dbReference type="OrthoDB" id="27330at2"/>
<dbReference type="Proteomes" id="UP000315753">
    <property type="component" value="Unassembled WGS sequence"/>
</dbReference>
<gene>
    <name evidence="4" type="ORF">FKZ59_05495</name>
</gene>
<dbReference type="RefSeq" id="WP_141601746.1">
    <property type="nucleotide sequence ID" value="NZ_JARMSB010000005.1"/>
</dbReference>
<evidence type="ECO:0000259" key="3">
    <source>
        <dbReference type="Pfam" id="PF03816"/>
    </source>
</evidence>
<feature type="region of interest" description="Disordered" evidence="2">
    <location>
        <begin position="329"/>
        <end position="355"/>
    </location>
</feature>
<name>A0A540V3X1_9BACL</name>
<keyword evidence="5" id="KW-1185">Reference proteome</keyword>
<feature type="compositionally biased region" description="Polar residues" evidence="2">
    <location>
        <begin position="343"/>
        <end position="355"/>
    </location>
</feature>
<dbReference type="PANTHER" id="PTHR33392">
    <property type="entry name" value="POLYISOPRENYL-TEICHOIC ACID--PEPTIDOGLYCAN TEICHOIC ACID TRANSFERASE TAGU"/>
    <property type="match status" value="1"/>
</dbReference>
<comment type="caution">
    <text evidence="4">The sequence shown here is derived from an EMBL/GenBank/DDBJ whole genome shotgun (WGS) entry which is preliminary data.</text>
</comment>
<dbReference type="Gene3D" id="3.40.630.190">
    <property type="entry name" value="LCP protein"/>
    <property type="match status" value="1"/>
</dbReference>
<dbReference type="PANTHER" id="PTHR33392:SF3">
    <property type="entry name" value="POLYISOPRENYL-TEICHOIC ACID--PEPTIDOGLYCAN TEICHOIC ACID TRANSFERASE TAGT"/>
    <property type="match status" value="1"/>
</dbReference>
<dbReference type="InterPro" id="IPR004474">
    <property type="entry name" value="LytR_CpsA_psr"/>
</dbReference>
<comment type="similarity">
    <text evidence="1">Belongs to the LytR/CpsA/Psr (LCP) family.</text>
</comment>
<evidence type="ECO:0000313" key="5">
    <source>
        <dbReference type="Proteomes" id="UP000315753"/>
    </source>
</evidence>
<evidence type="ECO:0000256" key="2">
    <source>
        <dbReference type="SAM" id="MobiDB-lite"/>
    </source>
</evidence>
<dbReference type="EMBL" id="VIGD01000005">
    <property type="protein sequence ID" value="TQE91431.1"/>
    <property type="molecule type" value="Genomic_DNA"/>
</dbReference>
<dbReference type="NCBIfam" id="TIGR00350">
    <property type="entry name" value="lytR_cpsA_psr"/>
    <property type="match status" value="1"/>
</dbReference>
<evidence type="ECO:0000313" key="4">
    <source>
        <dbReference type="EMBL" id="TQE91431.1"/>
    </source>
</evidence>
<feature type="domain" description="Cell envelope-related transcriptional attenuator" evidence="3">
    <location>
        <begin position="93"/>
        <end position="242"/>
    </location>
</feature>
<accession>A0A540V3X1</accession>
<dbReference type="InterPro" id="IPR050922">
    <property type="entry name" value="LytR/CpsA/Psr_CW_biosynth"/>
</dbReference>
<protein>
    <submittedName>
        <fullName evidence="4">LytR family transcriptional regulator</fullName>
    </submittedName>
</protein>
<reference evidence="4 5" key="1">
    <citation type="submission" date="2019-06" db="EMBL/GenBank/DDBJ databases">
        <title>Genome sequence of Ureibacillus terrenus.</title>
        <authorList>
            <person name="Maclea K.S."/>
            <person name="Simoes M."/>
        </authorList>
    </citation>
    <scope>NUCLEOTIDE SEQUENCE [LARGE SCALE GENOMIC DNA]</scope>
    <source>
        <strain evidence="4 5">ATCC BAA-384</strain>
    </source>
</reference>
<dbReference type="AlphaFoldDB" id="A0A540V3X1"/>
<dbReference type="Pfam" id="PF03816">
    <property type="entry name" value="LytR_cpsA_psr"/>
    <property type="match status" value="1"/>
</dbReference>
<sequence>MKRTEKRNKRTKLSLMLKVFAIFAASFLICATAYGIYLTKKAEHAANQSYEELDRQSSSKRDTKAEALSDNISILFIGVDDSEVRAQGSDHSRSDALMLMTLNRKEKSVKLLSIPRDSYVYIPDVGYEDKITHAHAFGGTQATIETVEELLDVPVDYYVRMNFNAFIEVVDALGGIDLDVNIPYAFYEKDENDQYSIYLEPGYHHLNGREALALARTRKHDTDIARGVRQQDILKAIAKKALSVSSISKYDDVIVAIGDNMKTNLTFDDMKALLAYFSGGMPQIDTLTLQGEGDMSTGIYYYKLDEESLEETKQILQTHLGIIPGKSSSNISEIGSEDEEYNDSYSYSPASNWNQ</sequence>
<evidence type="ECO:0000256" key="1">
    <source>
        <dbReference type="ARBA" id="ARBA00006068"/>
    </source>
</evidence>